<keyword evidence="2" id="KW-1185">Reference proteome</keyword>
<accession>A0AAJ1TGV8</accession>
<dbReference type="Proteomes" id="UP001238450">
    <property type="component" value="Unassembled WGS sequence"/>
</dbReference>
<protein>
    <submittedName>
        <fullName evidence="1">Uncharacterized protein</fullName>
    </submittedName>
</protein>
<proteinExistence type="predicted"/>
<comment type="caution">
    <text evidence="1">The sequence shown here is derived from an EMBL/GenBank/DDBJ whole genome shotgun (WGS) entry which is preliminary data.</text>
</comment>
<reference evidence="1 2" key="1">
    <citation type="submission" date="2023-07" db="EMBL/GenBank/DDBJ databases">
        <title>Genomic Encyclopedia of Type Strains, Phase IV (KMG-IV): sequencing the most valuable type-strain genomes for metagenomic binning, comparative biology and taxonomic classification.</title>
        <authorList>
            <person name="Goeker M."/>
        </authorList>
    </citation>
    <scope>NUCLEOTIDE SEQUENCE [LARGE SCALE GENOMIC DNA]</scope>
    <source>
        <strain evidence="1 2">DSM 46876</strain>
    </source>
</reference>
<evidence type="ECO:0000313" key="1">
    <source>
        <dbReference type="EMBL" id="MDQ0416782.1"/>
    </source>
</evidence>
<evidence type="ECO:0000313" key="2">
    <source>
        <dbReference type="Proteomes" id="UP001238450"/>
    </source>
</evidence>
<name>A0AAJ1TGV8_9BACL</name>
<dbReference type="EMBL" id="JAUSUV010000003">
    <property type="protein sequence ID" value="MDQ0416782.1"/>
    <property type="molecule type" value="Genomic_DNA"/>
</dbReference>
<sequence>MLAEWLITEYEQNGHLAAEGEVYLPVSAIHEFVKDCVDLNIAIIGLDYVLKQDENFYIRLNSLDCSEILASFTDWNSLVEYCNHIVLSNIEGEQTSENMEYFIPIMIEEFNWRISHLL</sequence>
<dbReference type="RefSeq" id="WP_307251397.1">
    <property type="nucleotide sequence ID" value="NZ_JAUSUV010000003.1"/>
</dbReference>
<dbReference type="AlphaFoldDB" id="A0AAJ1TGV8"/>
<organism evidence="1 2">
    <name type="scientific">Croceifilum oryzae</name>
    <dbReference type="NCBI Taxonomy" id="1553429"/>
    <lineage>
        <taxon>Bacteria</taxon>
        <taxon>Bacillati</taxon>
        <taxon>Bacillota</taxon>
        <taxon>Bacilli</taxon>
        <taxon>Bacillales</taxon>
        <taxon>Thermoactinomycetaceae</taxon>
        <taxon>Croceifilum</taxon>
    </lineage>
</organism>
<gene>
    <name evidence="1" type="ORF">J2Z48_000949</name>
</gene>